<dbReference type="SUPFAM" id="SSF54427">
    <property type="entry name" value="NTF2-like"/>
    <property type="match status" value="1"/>
</dbReference>
<evidence type="ECO:0000313" key="2">
    <source>
        <dbReference type="EMBL" id="NYH96751.1"/>
    </source>
</evidence>
<accession>A0A7Y9Y179</accession>
<feature type="domain" description="SnoaL-like" evidence="1">
    <location>
        <begin position="15"/>
        <end position="152"/>
    </location>
</feature>
<dbReference type="AlphaFoldDB" id="A0A7Y9Y179"/>
<name>A0A7Y9Y179_9SPHN</name>
<dbReference type="Pfam" id="PF13577">
    <property type="entry name" value="SnoaL_4"/>
    <property type="match status" value="1"/>
</dbReference>
<dbReference type="InterPro" id="IPR032710">
    <property type="entry name" value="NTF2-like_dom_sf"/>
</dbReference>
<protein>
    <recommendedName>
        <fullName evidence="1">SnoaL-like domain-containing protein</fullName>
    </recommendedName>
</protein>
<evidence type="ECO:0000313" key="3">
    <source>
        <dbReference type="Proteomes" id="UP000522081"/>
    </source>
</evidence>
<gene>
    <name evidence="2" type="ORF">FHS75_003102</name>
</gene>
<dbReference type="RefSeq" id="WP_179408562.1">
    <property type="nucleotide sequence ID" value="NZ_BMGF01000008.1"/>
</dbReference>
<sequence length="187" mass="21344">MSSGFAVGAEETLDDLRSRMQIAQVVERYCRAVDRRDADLLATVFWPGATIDHPPYKGHAEEFCAAALEFVSLCDVAMHTVSNIGIELDGDRAYTESYFTGYHRLPANLKSSGSIAEVLIPHHDDAIDEDHFVGGRYIKWFERRDGEWRVFHHVGFREWERWSPAADRYPIPGMGRQDRGDPSYLRP</sequence>
<dbReference type="CDD" id="cd00531">
    <property type="entry name" value="NTF2_like"/>
    <property type="match status" value="1"/>
</dbReference>
<reference evidence="2 3" key="1">
    <citation type="submission" date="2020-07" db="EMBL/GenBank/DDBJ databases">
        <title>Genomic Encyclopedia of Type Strains, Phase IV (KMG-IV): sequencing the most valuable type-strain genomes for metagenomic binning, comparative biology and taxonomic classification.</title>
        <authorList>
            <person name="Goeker M."/>
        </authorList>
    </citation>
    <scope>NUCLEOTIDE SEQUENCE [LARGE SCALE GENOMIC DNA]</scope>
    <source>
        <strain evidence="2 3">DSM 29043</strain>
    </source>
</reference>
<proteinExistence type="predicted"/>
<dbReference type="InterPro" id="IPR037401">
    <property type="entry name" value="SnoaL-like"/>
</dbReference>
<dbReference type="Proteomes" id="UP000522081">
    <property type="component" value="Unassembled WGS sequence"/>
</dbReference>
<evidence type="ECO:0000259" key="1">
    <source>
        <dbReference type="Pfam" id="PF13577"/>
    </source>
</evidence>
<keyword evidence="3" id="KW-1185">Reference proteome</keyword>
<comment type="caution">
    <text evidence="2">The sequence shown here is derived from an EMBL/GenBank/DDBJ whole genome shotgun (WGS) entry which is preliminary data.</text>
</comment>
<organism evidence="2 3">
    <name type="scientific">Novosphingobium marinum</name>
    <dbReference type="NCBI Taxonomy" id="1514948"/>
    <lineage>
        <taxon>Bacteria</taxon>
        <taxon>Pseudomonadati</taxon>
        <taxon>Pseudomonadota</taxon>
        <taxon>Alphaproteobacteria</taxon>
        <taxon>Sphingomonadales</taxon>
        <taxon>Sphingomonadaceae</taxon>
        <taxon>Novosphingobium</taxon>
    </lineage>
</organism>
<dbReference type="Gene3D" id="3.10.450.50">
    <property type="match status" value="1"/>
</dbReference>
<dbReference type="EMBL" id="JACBZF010000007">
    <property type="protein sequence ID" value="NYH96751.1"/>
    <property type="molecule type" value="Genomic_DNA"/>
</dbReference>